<dbReference type="EMBL" id="MK249204">
    <property type="protein sequence ID" value="QCQ84995.1"/>
    <property type="molecule type" value="Genomic_DNA"/>
</dbReference>
<reference evidence="2" key="1">
    <citation type="submission" date="2018-12" db="EMBL/GenBank/DDBJ databases">
        <title>Singled stranded DNA viruses identified in blackflies (Austrosimulium ungulatum) sampled in New Zealand.</title>
        <authorList>
            <person name="Kraberger S."/>
            <person name="Fontenele R.S."/>
            <person name="Schmidlin K."/>
            <person name="Walters M."/>
            <person name="Varsani A."/>
        </authorList>
    </citation>
    <scope>NUCLEOTIDE SEQUENCE [LARGE SCALE GENOMIC DNA]</scope>
    <source>
        <strain evidence="2">146</strain>
    </source>
</reference>
<dbReference type="Proteomes" id="UP000323255">
    <property type="component" value="Segment"/>
</dbReference>
<dbReference type="Pfam" id="PF23343">
    <property type="entry name" value="REP_ORF2-G2P"/>
    <property type="match status" value="1"/>
</dbReference>
<evidence type="ECO:0000313" key="2">
    <source>
        <dbReference type="EMBL" id="QCQ84995.1"/>
    </source>
</evidence>
<accession>A0A4P8PSN5</accession>
<proteinExistence type="predicted"/>
<sequence>MTCYGPVTAYYAAAINSNGKRSLVFDKRKAHSGIALKVPCGRCHGCRLDRSSRWALRCMHERRLHKQSSFLTLTYNNQNLPADGTLLKRDLQLFMKRLRKADSMPVVMVDGININSIRFFACGEYGDENNRPHYHVLLFNRDFDDRKFYKKSKAGENLYTSKKVEELWPIGFNTVGDVSYESCAYVARYVLKKMQGPKADDHYAGREQEFVLMSRRPGIGSAWFDKYHEQAYAHDNTVVDGREMPLPRYYDDKYEKIQAAHLFYLKLIRRKRALERRADSTRARLRVRETVAIAKSRIYKRNLE</sequence>
<feature type="domain" description="Replication-associated protein ORF2/G2P" evidence="1">
    <location>
        <begin position="69"/>
        <end position="193"/>
    </location>
</feature>
<dbReference type="InterPro" id="IPR056906">
    <property type="entry name" value="ORF2/G2P_dom"/>
</dbReference>
<organism evidence="2">
    <name type="scientific">Blackfly microvirus SF02</name>
    <dbReference type="NCBI Taxonomy" id="2576452"/>
    <lineage>
        <taxon>Viruses</taxon>
        <taxon>Monodnaviria</taxon>
        <taxon>Sangervirae</taxon>
        <taxon>Phixviricota</taxon>
        <taxon>Malgrandaviricetes</taxon>
        <taxon>Petitvirales</taxon>
        <taxon>Microviridae</taxon>
        <taxon>Microvirus</taxon>
    </lineage>
</organism>
<protein>
    <submittedName>
        <fullName evidence="2">Replication initiator protein</fullName>
    </submittedName>
</protein>
<evidence type="ECO:0000259" key="1">
    <source>
        <dbReference type="Pfam" id="PF23343"/>
    </source>
</evidence>
<name>A0A4P8PSN5_9VIRU</name>